<organism evidence="2">
    <name type="scientific">Sesamum radiatum</name>
    <name type="common">Black benniseed</name>
    <dbReference type="NCBI Taxonomy" id="300843"/>
    <lineage>
        <taxon>Eukaryota</taxon>
        <taxon>Viridiplantae</taxon>
        <taxon>Streptophyta</taxon>
        <taxon>Embryophyta</taxon>
        <taxon>Tracheophyta</taxon>
        <taxon>Spermatophyta</taxon>
        <taxon>Magnoliopsida</taxon>
        <taxon>eudicotyledons</taxon>
        <taxon>Gunneridae</taxon>
        <taxon>Pentapetalae</taxon>
        <taxon>asterids</taxon>
        <taxon>lamiids</taxon>
        <taxon>Lamiales</taxon>
        <taxon>Pedaliaceae</taxon>
        <taxon>Sesamum</taxon>
    </lineage>
</organism>
<feature type="region of interest" description="Disordered" evidence="1">
    <location>
        <begin position="163"/>
        <end position="194"/>
    </location>
</feature>
<feature type="compositionally biased region" description="Acidic residues" evidence="1">
    <location>
        <begin position="164"/>
        <end position="186"/>
    </location>
</feature>
<reference evidence="2" key="2">
    <citation type="journal article" date="2024" name="Plant">
        <title>Genomic evolution and insights into agronomic trait innovations of Sesamum species.</title>
        <authorList>
            <person name="Miao H."/>
            <person name="Wang L."/>
            <person name="Qu L."/>
            <person name="Liu H."/>
            <person name="Sun Y."/>
            <person name="Le M."/>
            <person name="Wang Q."/>
            <person name="Wei S."/>
            <person name="Zheng Y."/>
            <person name="Lin W."/>
            <person name="Duan Y."/>
            <person name="Cao H."/>
            <person name="Xiong S."/>
            <person name="Wang X."/>
            <person name="Wei L."/>
            <person name="Li C."/>
            <person name="Ma Q."/>
            <person name="Ju M."/>
            <person name="Zhao R."/>
            <person name="Li G."/>
            <person name="Mu C."/>
            <person name="Tian Q."/>
            <person name="Mei H."/>
            <person name="Zhang T."/>
            <person name="Gao T."/>
            <person name="Zhang H."/>
        </authorList>
    </citation>
    <scope>NUCLEOTIDE SEQUENCE</scope>
    <source>
        <strain evidence="2">G02</strain>
    </source>
</reference>
<evidence type="ECO:0000256" key="1">
    <source>
        <dbReference type="SAM" id="MobiDB-lite"/>
    </source>
</evidence>
<gene>
    <name evidence="2" type="ORF">Sradi_5116300</name>
</gene>
<proteinExistence type="predicted"/>
<feature type="compositionally biased region" description="Polar residues" evidence="1">
    <location>
        <begin position="369"/>
        <end position="385"/>
    </location>
</feature>
<accession>A0AAW2M1Y0</accession>
<comment type="caution">
    <text evidence="2">The sequence shown here is derived from an EMBL/GenBank/DDBJ whole genome shotgun (WGS) entry which is preliminary data.</text>
</comment>
<feature type="compositionally biased region" description="Basic and acidic residues" evidence="1">
    <location>
        <begin position="357"/>
        <end position="367"/>
    </location>
</feature>
<sequence>MYTKAGGKGTNVCIYYSPPGQTLDNGIKLLEGDAGIRELLRDYKGLNVIHLYVVENSGPIIAVDALGNIIEDNVPMPQLTYKGDTGLMEAEGVNEGVDEEIGVGAEGEDVNEEFGLGAEAEGVNEGVGEEFGLGAEVEGVTEGVNEGVDEEFGWELRAGVGAECEADENSEEDGEFEADGSSEGDDSSSSASECPSWMLEDLEGPMDDDLFVSRGAEYGRKLMKNIRAWVKEMKKKKRVEQENVQASVGDDGWFSDVGGEDDLHSLRGSDDEIGNNLDWNDLMERQDLDLLAAINYHRQNLEDFVHPYFKKDTYLRVYSHMINPVPGMHDYEESPLGPVDPPHVVKRVGRPKKARRKDANDIREPTREGNAQSEVDTPSFSQDTPSEMPIPPFSQETAAEIIPDSVMPIPPFSQETAAESFPISEMLTPPFSQETAAESFPISEAPPKASRKQKAPISLSSKLEKRKVAESSSENAFKRQCCPPNRTSISSVLKGVANSYKPKTQSGGSSTAHTPGN</sequence>
<evidence type="ECO:0000313" key="2">
    <source>
        <dbReference type="EMBL" id="KAL0325470.1"/>
    </source>
</evidence>
<feature type="region of interest" description="Disordered" evidence="1">
    <location>
        <begin position="406"/>
        <end position="517"/>
    </location>
</feature>
<feature type="compositionally biased region" description="Basic residues" evidence="1">
    <location>
        <begin position="344"/>
        <end position="356"/>
    </location>
</feature>
<feature type="compositionally biased region" description="Polar residues" evidence="1">
    <location>
        <begin position="501"/>
        <end position="517"/>
    </location>
</feature>
<name>A0AAW2M1Y0_SESRA</name>
<protein>
    <submittedName>
        <fullName evidence="2">Uncharacterized protein</fullName>
    </submittedName>
</protein>
<dbReference type="EMBL" id="JACGWJ010000023">
    <property type="protein sequence ID" value="KAL0325470.1"/>
    <property type="molecule type" value="Genomic_DNA"/>
</dbReference>
<feature type="region of interest" description="Disordered" evidence="1">
    <location>
        <begin position="335"/>
        <end position="392"/>
    </location>
</feature>
<dbReference type="AlphaFoldDB" id="A0AAW2M1Y0"/>
<reference evidence="2" key="1">
    <citation type="submission" date="2020-06" db="EMBL/GenBank/DDBJ databases">
        <authorList>
            <person name="Li T."/>
            <person name="Hu X."/>
            <person name="Zhang T."/>
            <person name="Song X."/>
            <person name="Zhang H."/>
            <person name="Dai N."/>
            <person name="Sheng W."/>
            <person name="Hou X."/>
            <person name="Wei L."/>
        </authorList>
    </citation>
    <scope>NUCLEOTIDE SEQUENCE</scope>
    <source>
        <strain evidence="2">G02</strain>
        <tissue evidence="2">Leaf</tissue>
    </source>
</reference>